<dbReference type="RefSeq" id="XP_002551377.1">
    <property type="nucleotide sequence ID" value="XM_002551331.1"/>
</dbReference>
<dbReference type="KEGG" id="ctp:CTRG_05675"/>
<sequence>MNPSSIWFNAVQLCLQGAFIAQLEFYSQEFVAYSSKGNSMLQIPIEYKQNYHQEGTHHGSMLLDFTSIDVKSVNCNNQDAFNSDRVIPDTITRSGIGRPSISLTKYHDQKYNLSDGYLCDTTENETTTDYGPTPTPTPNY</sequence>
<reference evidence="1 2" key="1">
    <citation type="journal article" date="2009" name="Nature">
        <title>Evolution of pathogenicity and sexual reproduction in eight Candida genomes.</title>
        <authorList>
            <person name="Butler G."/>
            <person name="Rasmussen M.D."/>
            <person name="Lin M.F."/>
            <person name="Santos M.A."/>
            <person name="Sakthikumar S."/>
            <person name="Munro C.A."/>
            <person name="Rheinbay E."/>
            <person name="Grabherr M."/>
            <person name="Forche A."/>
            <person name="Reedy J.L."/>
            <person name="Agrafioti I."/>
            <person name="Arnaud M.B."/>
            <person name="Bates S."/>
            <person name="Brown A.J."/>
            <person name="Brunke S."/>
            <person name="Costanzo M.C."/>
            <person name="Fitzpatrick D.A."/>
            <person name="de Groot P.W."/>
            <person name="Harris D."/>
            <person name="Hoyer L.L."/>
            <person name="Hube B."/>
            <person name="Klis F.M."/>
            <person name="Kodira C."/>
            <person name="Lennard N."/>
            <person name="Logue M.E."/>
            <person name="Martin R."/>
            <person name="Neiman A.M."/>
            <person name="Nikolaou E."/>
            <person name="Quail M.A."/>
            <person name="Quinn J."/>
            <person name="Santos M.C."/>
            <person name="Schmitzberger F.F."/>
            <person name="Sherlock G."/>
            <person name="Shah P."/>
            <person name="Silverstein K.A."/>
            <person name="Skrzypek M.S."/>
            <person name="Soll D."/>
            <person name="Staggs R."/>
            <person name="Stansfield I."/>
            <person name="Stumpf M.P."/>
            <person name="Sudbery P.E."/>
            <person name="Srikantha T."/>
            <person name="Zeng Q."/>
            <person name="Berman J."/>
            <person name="Berriman M."/>
            <person name="Heitman J."/>
            <person name="Gow N.A."/>
            <person name="Lorenz M.C."/>
            <person name="Birren B.W."/>
            <person name="Kellis M."/>
            <person name="Cuomo C.A."/>
        </authorList>
    </citation>
    <scope>NUCLEOTIDE SEQUENCE [LARGE SCALE GENOMIC DNA]</scope>
    <source>
        <strain evidence="2">ATCC MYA-3404 / T1</strain>
    </source>
</reference>
<dbReference type="GeneID" id="8300890"/>
<keyword evidence="2" id="KW-1185">Reference proteome</keyword>
<gene>
    <name evidence="1" type="ORF">CTRG_05675</name>
</gene>
<dbReference type="Proteomes" id="UP000002037">
    <property type="component" value="Unassembled WGS sequence"/>
</dbReference>
<organism evidence="1 2">
    <name type="scientific">Candida tropicalis (strain ATCC MYA-3404 / T1)</name>
    <name type="common">Yeast</name>
    <dbReference type="NCBI Taxonomy" id="294747"/>
    <lineage>
        <taxon>Eukaryota</taxon>
        <taxon>Fungi</taxon>
        <taxon>Dikarya</taxon>
        <taxon>Ascomycota</taxon>
        <taxon>Saccharomycotina</taxon>
        <taxon>Pichiomycetes</taxon>
        <taxon>Debaryomycetaceae</taxon>
        <taxon>Candida/Lodderomyces clade</taxon>
        <taxon>Candida</taxon>
    </lineage>
</organism>
<accession>C5MHY2</accession>
<dbReference type="EMBL" id="GG692403">
    <property type="protein sequence ID" value="EER30679.1"/>
    <property type="molecule type" value="Genomic_DNA"/>
</dbReference>
<dbReference type="VEuPathDB" id="FungiDB:CTRG_05675"/>
<proteinExistence type="predicted"/>
<dbReference type="AlphaFoldDB" id="C5MHY2"/>
<evidence type="ECO:0000313" key="2">
    <source>
        <dbReference type="Proteomes" id="UP000002037"/>
    </source>
</evidence>
<name>C5MHY2_CANTT</name>
<dbReference type="HOGENOM" id="CLU_1834914_0_0_1"/>
<protein>
    <submittedName>
        <fullName evidence="1">Uncharacterized protein</fullName>
    </submittedName>
</protein>
<evidence type="ECO:0000313" key="1">
    <source>
        <dbReference type="EMBL" id="EER30679.1"/>
    </source>
</evidence>